<dbReference type="AlphaFoldDB" id="A0AAW3HSA3"/>
<comment type="caution">
    <text evidence="1">The sequence shown here is derived from an EMBL/GenBank/DDBJ whole genome shotgun (WGS) entry which is preliminary data.</text>
</comment>
<reference evidence="1 2" key="1">
    <citation type="journal article" date="2015" name="PLoS ONE">
        <title>Genomic analysis reveals the molecular basis for capsule loss in the group B streptococcus population.</title>
        <authorList>
            <consortium name="DEVANI Consortium"/>
            <person name="Rosini R."/>
            <person name="Campisi E."/>
            <person name="De Chiara M."/>
            <person name="Tettelin H."/>
            <person name="Rinaudo D."/>
            <person name="Toniolo C."/>
            <person name="Metruccio M."/>
            <person name="Guidotti S."/>
            <person name="Sorensen U.B."/>
            <person name="Kilian M."/>
            <person name="Ramirez M."/>
            <person name="Janulczyk R."/>
            <person name="Donati C."/>
            <person name="Grandi G."/>
            <person name="Margarit I."/>
        </authorList>
    </citation>
    <scope>NUCLEOTIDE SEQUENCE [LARGE SCALE GENOMIC DNA]</scope>
    <source>
        <strain evidence="1 2">ES-PW-063</strain>
    </source>
</reference>
<dbReference type="Pfam" id="PF05895">
    <property type="entry name" value="DUF859"/>
    <property type="match status" value="1"/>
</dbReference>
<dbReference type="InterPro" id="IPR008577">
    <property type="entry name" value="DUF859"/>
</dbReference>
<accession>A0AAW3HSA3</accession>
<proteinExistence type="predicted"/>
<gene>
    <name evidence="1" type="ORF">WA45_05295</name>
</gene>
<evidence type="ECO:0000313" key="2">
    <source>
        <dbReference type="Proteomes" id="UP000035174"/>
    </source>
</evidence>
<dbReference type="EMBL" id="LCVB01000027">
    <property type="protein sequence ID" value="KLJ29762.1"/>
    <property type="molecule type" value="Genomic_DNA"/>
</dbReference>
<dbReference type="CDD" id="cd19958">
    <property type="entry name" value="pyocin_knob"/>
    <property type="match status" value="1"/>
</dbReference>
<name>A0AAW3HSA3_STRAG</name>
<dbReference type="RefSeq" id="WP_000537330.1">
    <property type="nucleotide sequence ID" value="NZ_CPVL01000006.1"/>
</dbReference>
<organism evidence="1 2">
    <name type="scientific">Streptococcus agalactiae</name>
    <dbReference type="NCBI Taxonomy" id="1311"/>
    <lineage>
        <taxon>Bacteria</taxon>
        <taxon>Bacillati</taxon>
        <taxon>Bacillota</taxon>
        <taxon>Bacilli</taxon>
        <taxon>Lactobacillales</taxon>
        <taxon>Streptococcaceae</taxon>
        <taxon>Streptococcus</taxon>
    </lineage>
</organism>
<evidence type="ECO:0000313" key="1">
    <source>
        <dbReference type="EMBL" id="KLJ29762.1"/>
    </source>
</evidence>
<protein>
    <submittedName>
        <fullName evidence="1">Prophage LambdaSa1, minor structural protein</fullName>
    </submittedName>
</protein>
<sequence>MGTSTFSGTWGNNLTLDVRTSYTQNLVGNYSTVTVKVYEKISSYGYIDYPGERTMTIVVDGKSYNESVNVDINYGQTKELGTYSYRINHNSYGSKPKFNVTVTLPINFSNYGSASVTNSVSLPTIKRASTATIASGNIGSAVAITIKRQSDTFRHTLKFDFKGLTGTIASLVDTSYSWTLPASLSVLIPNDRSGTGTLIVETFTSDSQKIGENKYTFTATVPDIAAYKPILASISLSDANTLTGSLITGNNYVRNMSKLKVSFGNSAGANGSTISSYNAEIVEKGKAIFGNGSVFDMLDFVGTATIRATVTDSRGLTSEPVDTKINVIDYFLPIVTSAKVVRSQQNPDILQVLPFVKIAPIIVGGIQKNQLKMSVSVAPYNTGIYAVDSGAATNTWSTISQMSGAPLNLGGTYDKSKSWLVKISVSDNLMSATPIIQPVASEFVLVTKAPSGVAFGKIWEHGIIDAKGDVYVDGNIYCGDKPIQQKQLALNNGGSFRHDDTDLNSLQDTGFYCVFRGANRPSGAGPGYLTVVRHETANYAYQQFYDRTNKTIFTRVLENGSWSGWSEYAKKDSLPQSAPAVEDTGWQYIGNGFNYRKIGSMVTIKYDFATNGINQFTVGSMPTNLIPNEMMFAVTAWTVQLNVLNVQVSADGRILWFNPSKWAVNVKGQINWII</sequence>
<dbReference type="Proteomes" id="UP000035174">
    <property type="component" value="Unassembled WGS sequence"/>
</dbReference>